<reference evidence="1 2" key="1">
    <citation type="submission" date="2017-07" db="EMBL/GenBank/DDBJ databases">
        <title>Isolation and whole genome analysis of endospore-forming bacteria from heroin.</title>
        <authorList>
            <person name="Kalinowski J."/>
            <person name="Ahrens B."/>
            <person name="Al-Dilaimi A."/>
            <person name="Winkler A."/>
            <person name="Wibberg D."/>
            <person name="Schleenbecker U."/>
            <person name="Ruckert C."/>
            <person name="Wolfel R."/>
            <person name="Grass G."/>
        </authorList>
    </citation>
    <scope>NUCLEOTIDE SEQUENCE [LARGE SCALE GENOMIC DNA]</scope>
    <source>
        <strain evidence="1 2">7539</strain>
    </source>
</reference>
<dbReference type="Proteomes" id="UP000216207">
    <property type="component" value="Unassembled WGS sequence"/>
</dbReference>
<protein>
    <submittedName>
        <fullName evidence="1">Uncharacterized protein</fullName>
    </submittedName>
</protein>
<organism evidence="1 2">
    <name type="scientific">Shouchella clausii</name>
    <name type="common">Alkalihalobacillus clausii</name>
    <dbReference type="NCBI Taxonomy" id="79880"/>
    <lineage>
        <taxon>Bacteria</taxon>
        <taxon>Bacillati</taxon>
        <taxon>Bacillota</taxon>
        <taxon>Bacilli</taxon>
        <taxon>Bacillales</taxon>
        <taxon>Bacillaceae</taxon>
        <taxon>Shouchella</taxon>
    </lineage>
</organism>
<accession>A0A268P0S5</accession>
<dbReference type="RefSeq" id="WP_011248209.1">
    <property type="nucleotide sequence ID" value="NZ_CP174174.1"/>
</dbReference>
<gene>
    <name evidence="1" type="ORF">CHH72_08670</name>
</gene>
<evidence type="ECO:0000313" key="2">
    <source>
        <dbReference type="Proteomes" id="UP000216207"/>
    </source>
</evidence>
<dbReference type="EMBL" id="NPCC01000009">
    <property type="protein sequence ID" value="PAE89354.1"/>
    <property type="molecule type" value="Genomic_DNA"/>
</dbReference>
<name>A0A268P0S5_SHOCL</name>
<comment type="caution">
    <text evidence="1">The sequence shown here is derived from an EMBL/GenBank/DDBJ whole genome shotgun (WGS) entry which is preliminary data.</text>
</comment>
<evidence type="ECO:0000313" key="1">
    <source>
        <dbReference type="EMBL" id="PAE89354.1"/>
    </source>
</evidence>
<sequence>MMNEPPCKGCMASVRLTASELERLIAEYGERENEPLATTAEYFRRLSQCGQCSALVYETTCRHSGMLIQYVARLQNKGCPHPDGGKW</sequence>
<proteinExistence type="predicted"/>
<dbReference type="AlphaFoldDB" id="A0A268P0S5"/>
<dbReference type="OMA" id="EKRINIC"/>